<evidence type="ECO:0000313" key="13">
    <source>
        <dbReference type="Proteomes" id="UP000184440"/>
    </source>
</evidence>
<evidence type="ECO:0000256" key="8">
    <source>
        <dbReference type="ARBA" id="ARBA00022833"/>
    </source>
</evidence>
<dbReference type="AlphaFoldDB" id="A0A1M7R2G5"/>
<dbReference type="GO" id="GO:0006508">
    <property type="term" value="P:proteolysis"/>
    <property type="evidence" value="ECO:0007669"/>
    <property type="project" value="UniProtKB-KW"/>
</dbReference>
<evidence type="ECO:0000256" key="7">
    <source>
        <dbReference type="ARBA" id="ARBA00022801"/>
    </source>
</evidence>
<reference evidence="12 13" key="1">
    <citation type="submission" date="2016-11" db="EMBL/GenBank/DDBJ databases">
        <authorList>
            <person name="Jaros S."/>
            <person name="Januszkiewicz K."/>
            <person name="Wedrychowicz H."/>
        </authorList>
    </citation>
    <scope>NUCLEOTIDE SEQUENCE [LARGE SCALE GENOMIC DNA]</scope>
    <source>
        <strain evidence="12 13">DSM 46144</strain>
    </source>
</reference>
<evidence type="ECO:0000256" key="2">
    <source>
        <dbReference type="ARBA" id="ARBA00004613"/>
    </source>
</evidence>
<keyword evidence="6" id="KW-0479">Metal-binding</keyword>
<dbReference type="PRINTS" id="PR00999">
    <property type="entry name" value="FUNGALYSIN"/>
</dbReference>
<evidence type="ECO:0000256" key="3">
    <source>
        <dbReference type="ARBA" id="ARBA00006006"/>
    </source>
</evidence>
<dbReference type="Gene3D" id="1.10.390.10">
    <property type="entry name" value="Neutral Protease Domain 2"/>
    <property type="match status" value="1"/>
</dbReference>
<dbReference type="SUPFAM" id="SSF55486">
    <property type="entry name" value="Metalloproteases ('zincins'), catalytic domain"/>
    <property type="match status" value="1"/>
</dbReference>
<dbReference type="Proteomes" id="UP000184440">
    <property type="component" value="Unassembled WGS sequence"/>
</dbReference>
<evidence type="ECO:0000256" key="4">
    <source>
        <dbReference type="ARBA" id="ARBA00022525"/>
    </source>
</evidence>
<dbReference type="PANTHER" id="PTHR33478:SF1">
    <property type="entry name" value="EXTRACELLULAR METALLOPROTEINASE MEP"/>
    <property type="match status" value="1"/>
</dbReference>
<keyword evidence="7" id="KW-0378">Hydrolase</keyword>
<dbReference type="RefSeq" id="WP_073259436.1">
    <property type="nucleotide sequence ID" value="NZ_FRCS01000006.1"/>
</dbReference>
<sequence>MAREIDVRDAAAPIVTTREREEDLLAEAALTSEELPGAHRVRIAAFDQQTGNPSVVVSSAAPAEPGQWVDRALSHVERIGPVLGLTGGQAAEYRADRHPQQTSASAVAVHLRQMHAGIPIYDATETVRFAPDGQLLEVAGRSYSITEPLAVEPRLGPGDAVRIALLHLADDDREPETDPYGQPIPEPSVDPDAIDTRVVSTAADDPERETLVEGAPLAAPTVVSLAWFPLVAGLRLAWRLRLEVGDAPAYRFLVDAEDGRILLCRRVEHGVLGRATIVLRSGGAPEDVPLPLPLDRYGLPIPTDLPTVFPDPWLLDTTTIGNAVRAVRGDTERPASGHRAGDGVEFRPEPGSFDHLVVNAFALCGAAHDAFFLLGFREEDGNFQSDGFGRGGSDGDAVLVRVHPQPVHGTANMATPPDGRVPRMNLGPVTATGRHTALDPDVVFHEYTHGVTNRLVGGRDDWESLDAVQSAGLGEGWSDYVTCTLHDKTVIGDWIVARPQGLRRQPYTEDFTGSYAQLGTPAYSRPHDIGELWCAVLLSLGRRLGPDETLQIVVDALKLTVANPSLLAARDAILMAADHRAAALGANEFEQAEQRALVWSVFARFGMGPSAGTIGATLNGISADFSLPAAPALA</sequence>
<comment type="cofactor">
    <cofactor evidence="1">
        <name>Zn(2+)</name>
        <dbReference type="ChEBI" id="CHEBI:29105"/>
    </cofactor>
</comment>
<dbReference type="GO" id="GO:0005615">
    <property type="term" value="C:extracellular space"/>
    <property type="evidence" value="ECO:0007669"/>
    <property type="project" value="InterPro"/>
</dbReference>
<comment type="similarity">
    <text evidence="3">Belongs to the peptidase M36 family.</text>
</comment>
<comment type="subcellular location">
    <subcellularLocation>
        <location evidence="2">Secreted</location>
    </subcellularLocation>
</comment>
<dbReference type="EMBL" id="FRCS01000006">
    <property type="protein sequence ID" value="SHN38820.1"/>
    <property type="molecule type" value="Genomic_DNA"/>
</dbReference>
<name>A0A1M7R2G5_9ACTN</name>
<dbReference type="GO" id="GO:0008270">
    <property type="term" value="F:zinc ion binding"/>
    <property type="evidence" value="ECO:0007669"/>
    <property type="project" value="InterPro"/>
</dbReference>
<evidence type="ECO:0000256" key="5">
    <source>
        <dbReference type="ARBA" id="ARBA00022670"/>
    </source>
</evidence>
<keyword evidence="13" id="KW-1185">Reference proteome</keyword>
<keyword evidence="8" id="KW-0862">Zinc</keyword>
<dbReference type="InterPro" id="IPR050371">
    <property type="entry name" value="Fungal_virulence_M36"/>
</dbReference>
<feature type="region of interest" description="Disordered" evidence="11">
    <location>
        <begin position="172"/>
        <end position="192"/>
    </location>
</feature>
<evidence type="ECO:0000256" key="6">
    <source>
        <dbReference type="ARBA" id="ARBA00022723"/>
    </source>
</evidence>
<evidence type="ECO:0000256" key="9">
    <source>
        <dbReference type="ARBA" id="ARBA00023049"/>
    </source>
</evidence>
<evidence type="ECO:0000256" key="11">
    <source>
        <dbReference type="SAM" id="MobiDB-lite"/>
    </source>
</evidence>
<keyword evidence="10" id="KW-0865">Zymogen</keyword>
<keyword evidence="5" id="KW-0645">Protease</keyword>
<proteinExistence type="inferred from homology"/>
<dbReference type="Gene3D" id="3.10.170.10">
    <property type="match status" value="1"/>
</dbReference>
<dbReference type="InterPro" id="IPR001842">
    <property type="entry name" value="Peptidase_M36"/>
</dbReference>
<dbReference type="PANTHER" id="PTHR33478">
    <property type="entry name" value="EXTRACELLULAR METALLOPROTEINASE MEP"/>
    <property type="match status" value="1"/>
</dbReference>
<dbReference type="Pfam" id="PF02128">
    <property type="entry name" value="Peptidase_M36"/>
    <property type="match status" value="1"/>
</dbReference>
<dbReference type="InterPro" id="IPR027268">
    <property type="entry name" value="Peptidase_M4/M1_CTD_sf"/>
</dbReference>
<keyword evidence="4" id="KW-0964">Secreted</keyword>
<evidence type="ECO:0000313" key="12">
    <source>
        <dbReference type="EMBL" id="SHN38820.1"/>
    </source>
</evidence>
<dbReference type="STRING" id="134849.SAMN05443668_106144"/>
<gene>
    <name evidence="12" type="ORF">SAMN05443668_106144</name>
</gene>
<dbReference type="OrthoDB" id="5377264at2"/>
<evidence type="ECO:0000256" key="1">
    <source>
        <dbReference type="ARBA" id="ARBA00001947"/>
    </source>
</evidence>
<evidence type="ECO:0000256" key="10">
    <source>
        <dbReference type="ARBA" id="ARBA00023145"/>
    </source>
</evidence>
<protein>
    <submittedName>
        <fullName evidence="12">Extracellular elastinolytic metalloproteinase</fullName>
    </submittedName>
</protein>
<organism evidence="12 13">
    <name type="scientific">Cryptosporangium aurantiacum</name>
    <dbReference type="NCBI Taxonomy" id="134849"/>
    <lineage>
        <taxon>Bacteria</taxon>
        <taxon>Bacillati</taxon>
        <taxon>Actinomycetota</taxon>
        <taxon>Actinomycetes</taxon>
        <taxon>Cryptosporangiales</taxon>
        <taxon>Cryptosporangiaceae</taxon>
        <taxon>Cryptosporangium</taxon>
    </lineage>
</organism>
<dbReference type="GO" id="GO:0004222">
    <property type="term" value="F:metalloendopeptidase activity"/>
    <property type="evidence" value="ECO:0007669"/>
    <property type="project" value="InterPro"/>
</dbReference>
<keyword evidence="9" id="KW-0482">Metalloprotease</keyword>
<accession>A0A1M7R2G5</accession>